<evidence type="ECO:0000256" key="2">
    <source>
        <dbReference type="ARBA" id="ARBA00022475"/>
    </source>
</evidence>
<dbReference type="InterPro" id="IPR051211">
    <property type="entry name" value="PG_lysyltransferase"/>
</dbReference>
<feature type="transmembrane region" description="Helical" evidence="7">
    <location>
        <begin position="347"/>
        <end position="370"/>
    </location>
</feature>
<dbReference type="EMBL" id="BAAALD010000016">
    <property type="protein sequence ID" value="GAA1079870.1"/>
    <property type="molecule type" value="Genomic_DNA"/>
</dbReference>
<evidence type="ECO:0000256" key="4">
    <source>
        <dbReference type="ARBA" id="ARBA00022989"/>
    </source>
</evidence>
<evidence type="ECO:0000256" key="3">
    <source>
        <dbReference type="ARBA" id="ARBA00022692"/>
    </source>
</evidence>
<comment type="subcellular location">
    <subcellularLocation>
        <location evidence="1">Cell membrane</location>
        <topology evidence="1">Multi-pass membrane protein</topology>
    </subcellularLocation>
</comment>
<keyword evidence="4 7" id="KW-1133">Transmembrane helix</keyword>
<feature type="transmembrane region" description="Helical" evidence="7">
    <location>
        <begin position="436"/>
        <end position="461"/>
    </location>
</feature>
<sequence>MWQSLLDAYRERIVDTGREPLFLLLVGLLASFLFIRFSVRMIRRGTSWWPGNVTPGGLHIHHVVFGQALVLICGVGAFTVRGNGGQLWNVLAFGFGIGAGLVLDEFALVLHLQDVYWSEQGRKSVDAVILAVAFIALLLIGELPFGGFRSRLTAGQFVGAGILLLLVGISLFKGKIWTGLLGVMLPPLAMVGAVRLARPQSPWARWRYRTRPKRMARAERRDARIHGRIVAAKTSFYNVLAGAPDAETAPAGAAPADGPPAPPAPRPEPARAPAPEPGPKAPAADRDRGGAAASGAGRGPAPSVPVWRRRFAAGAEWYVRVVALLNLVAGLIEPFRQQVQRANRGDFFTPVLVASGFTGALFAGLLAVMLRRRKRAAWTVTTVLVAIYTALFGWALAYVDYSEHPFNWISALITVTLLVALLIGRPVFTARGTRGNVVLAAVVLVAGGALLTVLGAAVVRATYPDTPPDWGDASLYVLLRLLTLSGVVQVADVDVPGWVDLGINLFGAALLLIALRVLFRSPRGHVAQQPEDEQRLRDLLARHGARDSLGYFALRPDKAVCWSPSGKAAVLHRVVNGVALASGDPIGDPEAWPQAIEVWHRRLREQGWIPAVTGAGEAAATAYTRVAGLRALEFGDEAVVETAGFTLEGRAMRPLRQAHSRVRKAGYRAVVRHHRDIPDGEMADLIRLADAWRHGRTERGFSMALGRLGDPADGDCLMIECRDENDRTCALLSFVPWGGHGLSLDLMRRDRESDNGLVEFMVTELLLRGAAGELQVARVSLNFAMFRAVFEEGGRLGAGPVLRLWRAVLRFLSRWWQLESLYRANAKYRPDWQPRYLLYEKSTELFAIGLANAMAEGFVTRPRLPAVRRRRNGPHPGGAAADVPVG</sequence>
<dbReference type="InterPro" id="IPR031553">
    <property type="entry name" value="tRNA-synt_2_TM"/>
</dbReference>
<evidence type="ECO:0000256" key="7">
    <source>
        <dbReference type="SAM" id="Phobius"/>
    </source>
</evidence>
<feature type="region of interest" description="Disordered" evidence="6">
    <location>
        <begin position="248"/>
        <end position="302"/>
    </location>
</feature>
<dbReference type="Pfam" id="PF16995">
    <property type="entry name" value="tRNA-synt_2_TM"/>
    <property type="match status" value="1"/>
</dbReference>
<evidence type="ECO:0000313" key="10">
    <source>
        <dbReference type="EMBL" id="GAA1079870.1"/>
    </source>
</evidence>
<proteinExistence type="predicted"/>
<evidence type="ECO:0000259" key="9">
    <source>
        <dbReference type="Pfam" id="PF16995"/>
    </source>
</evidence>
<keyword evidence="3 7" id="KW-0812">Transmembrane</keyword>
<reference evidence="10 11" key="1">
    <citation type="journal article" date="2019" name="Int. J. Syst. Evol. Microbiol.">
        <title>The Global Catalogue of Microorganisms (GCM) 10K type strain sequencing project: providing services to taxonomists for standard genome sequencing and annotation.</title>
        <authorList>
            <consortium name="The Broad Institute Genomics Platform"/>
            <consortium name="The Broad Institute Genome Sequencing Center for Infectious Disease"/>
            <person name="Wu L."/>
            <person name="Ma J."/>
        </authorList>
    </citation>
    <scope>NUCLEOTIDE SEQUENCE [LARGE SCALE GENOMIC DNA]</scope>
    <source>
        <strain evidence="10 11">JCM 13002</strain>
    </source>
</reference>
<dbReference type="PANTHER" id="PTHR34697:SF2">
    <property type="entry name" value="PHOSPHATIDYLGLYCEROL LYSYLTRANSFERASE"/>
    <property type="match status" value="1"/>
</dbReference>
<evidence type="ECO:0000256" key="5">
    <source>
        <dbReference type="ARBA" id="ARBA00023136"/>
    </source>
</evidence>
<keyword evidence="11" id="KW-1185">Reference proteome</keyword>
<evidence type="ECO:0000259" key="8">
    <source>
        <dbReference type="Pfam" id="PF09924"/>
    </source>
</evidence>
<feature type="transmembrane region" description="Helical" evidence="7">
    <location>
        <begin position="59"/>
        <end position="80"/>
    </location>
</feature>
<comment type="caution">
    <text evidence="10">The sequence shown here is derived from an EMBL/GenBank/DDBJ whole genome shotgun (WGS) entry which is preliminary data.</text>
</comment>
<protein>
    <recommendedName>
        <fullName evidence="12">DUF2156 domain-containing protein</fullName>
    </recommendedName>
</protein>
<dbReference type="PANTHER" id="PTHR34697">
    <property type="entry name" value="PHOSPHATIDYLGLYCEROL LYSYLTRANSFERASE"/>
    <property type="match status" value="1"/>
</dbReference>
<evidence type="ECO:0000313" key="11">
    <source>
        <dbReference type="Proteomes" id="UP001499987"/>
    </source>
</evidence>
<feature type="domain" description="Phosphatidylglycerol lysyltransferase C-terminal" evidence="8">
    <location>
        <begin position="537"/>
        <end position="839"/>
    </location>
</feature>
<feature type="transmembrane region" description="Helical" evidence="7">
    <location>
        <begin position="127"/>
        <end position="145"/>
    </location>
</feature>
<feature type="compositionally biased region" description="Low complexity" evidence="6">
    <location>
        <begin position="290"/>
        <end position="301"/>
    </location>
</feature>
<feature type="transmembrane region" description="Helical" evidence="7">
    <location>
        <begin position="21"/>
        <end position="39"/>
    </location>
</feature>
<feature type="transmembrane region" description="Helical" evidence="7">
    <location>
        <begin position="317"/>
        <end position="335"/>
    </location>
</feature>
<accession>A0ABN1TF50</accession>
<gene>
    <name evidence="10" type="ORF">GCM10009663_22950</name>
</gene>
<evidence type="ECO:0000256" key="1">
    <source>
        <dbReference type="ARBA" id="ARBA00004651"/>
    </source>
</evidence>
<dbReference type="Proteomes" id="UP001499987">
    <property type="component" value="Unassembled WGS sequence"/>
</dbReference>
<feature type="transmembrane region" description="Helical" evidence="7">
    <location>
        <begin position="87"/>
        <end position="107"/>
    </location>
</feature>
<evidence type="ECO:0008006" key="12">
    <source>
        <dbReference type="Google" id="ProtNLM"/>
    </source>
</evidence>
<feature type="domain" description="Lysyl-tRNA synthetase N-terminal transmembrane region" evidence="9">
    <location>
        <begin position="313"/>
        <end position="519"/>
    </location>
</feature>
<keyword evidence="5 7" id="KW-0472">Membrane</keyword>
<feature type="transmembrane region" description="Helical" evidence="7">
    <location>
        <begin position="405"/>
        <end position="424"/>
    </location>
</feature>
<dbReference type="Pfam" id="PF09924">
    <property type="entry name" value="LPG_synthase_C"/>
    <property type="match status" value="1"/>
</dbReference>
<name>A0ABN1TF50_9ACTN</name>
<feature type="compositionally biased region" description="Pro residues" evidence="6">
    <location>
        <begin position="257"/>
        <end position="280"/>
    </location>
</feature>
<keyword evidence="2" id="KW-1003">Cell membrane</keyword>
<evidence type="ECO:0000256" key="6">
    <source>
        <dbReference type="SAM" id="MobiDB-lite"/>
    </source>
</evidence>
<feature type="transmembrane region" description="Helical" evidence="7">
    <location>
        <begin position="152"/>
        <end position="171"/>
    </location>
</feature>
<organism evidence="10 11">
    <name type="scientific">Kitasatospora arboriphila</name>
    <dbReference type="NCBI Taxonomy" id="258052"/>
    <lineage>
        <taxon>Bacteria</taxon>
        <taxon>Bacillati</taxon>
        <taxon>Actinomycetota</taxon>
        <taxon>Actinomycetes</taxon>
        <taxon>Kitasatosporales</taxon>
        <taxon>Streptomycetaceae</taxon>
        <taxon>Kitasatospora</taxon>
    </lineage>
</organism>
<dbReference type="InterPro" id="IPR024320">
    <property type="entry name" value="LPG_synthase_C"/>
</dbReference>
<feature type="region of interest" description="Disordered" evidence="6">
    <location>
        <begin position="866"/>
        <end position="886"/>
    </location>
</feature>
<feature type="transmembrane region" description="Helical" evidence="7">
    <location>
        <begin position="498"/>
        <end position="519"/>
    </location>
</feature>
<feature type="transmembrane region" description="Helical" evidence="7">
    <location>
        <begin position="177"/>
        <end position="197"/>
    </location>
</feature>
<feature type="transmembrane region" description="Helical" evidence="7">
    <location>
        <begin position="377"/>
        <end position="399"/>
    </location>
</feature>